<protein>
    <submittedName>
        <fullName evidence="1">Uncharacterized protein</fullName>
    </submittedName>
</protein>
<dbReference type="EMBL" id="JAVIZA010000001">
    <property type="protein sequence ID" value="MDR6166778.1"/>
    <property type="molecule type" value="Genomic_DNA"/>
</dbReference>
<proteinExistence type="predicted"/>
<accession>A0ABU1I113</accession>
<organism evidence="1 2">
    <name type="scientific">Microbacterium paludicola</name>
    <dbReference type="NCBI Taxonomy" id="300019"/>
    <lineage>
        <taxon>Bacteria</taxon>
        <taxon>Bacillati</taxon>
        <taxon>Actinomycetota</taxon>
        <taxon>Actinomycetes</taxon>
        <taxon>Micrococcales</taxon>
        <taxon>Microbacteriaceae</taxon>
        <taxon>Microbacterium</taxon>
    </lineage>
</organism>
<name>A0ABU1I113_9MICO</name>
<sequence length="213" mass="23170">MEQFLDADVPAGREAVAGIPLPPFATAADHRRYLDMLQLYLAMLDPGAPATNTVILNEALAAERRSVDAGPLSPLALIASLSSFFPAPWTPDALAAALAGRIGAPVRHRDAWRWMGDPDFSAVPRAGGGWDIVRHERGSFSNGVLAHDGDLVLLWMDHFRSRFPLPFGHSYDRADAALLAPAVRAARRAHDVNTAYPYLVTWRRERDAALGEG</sequence>
<dbReference type="Proteomes" id="UP001260188">
    <property type="component" value="Unassembled WGS sequence"/>
</dbReference>
<evidence type="ECO:0000313" key="2">
    <source>
        <dbReference type="Proteomes" id="UP001260188"/>
    </source>
</evidence>
<comment type="caution">
    <text evidence="1">The sequence shown here is derived from an EMBL/GenBank/DDBJ whole genome shotgun (WGS) entry which is preliminary data.</text>
</comment>
<keyword evidence="2" id="KW-1185">Reference proteome</keyword>
<reference evidence="1 2" key="1">
    <citation type="submission" date="2023-08" db="EMBL/GenBank/DDBJ databases">
        <title>Functional and genomic diversity of the sorghum phyllosphere microbiome.</title>
        <authorList>
            <person name="Shade A."/>
        </authorList>
    </citation>
    <scope>NUCLEOTIDE SEQUENCE [LARGE SCALE GENOMIC DNA]</scope>
    <source>
        <strain evidence="1 2">SORGH_AS_0919</strain>
    </source>
</reference>
<gene>
    <name evidence="1" type="ORF">QE367_000982</name>
</gene>
<dbReference type="RefSeq" id="WP_309665172.1">
    <property type="nucleotide sequence ID" value="NZ_JAVIZA010000001.1"/>
</dbReference>
<evidence type="ECO:0000313" key="1">
    <source>
        <dbReference type="EMBL" id="MDR6166778.1"/>
    </source>
</evidence>